<evidence type="ECO:0000313" key="15">
    <source>
        <dbReference type="Proteomes" id="UP000250321"/>
    </source>
</evidence>
<name>A0A314ZLW4_PRUYE</name>
<feature type="compositionally biased region" description="Basic and acidic residues" evidence="11">
    <location>
        <begin position="341"/>
        <end position="352"/>
    </location>
</feature>
<protein>
    <recommendedName>
        <fullName evidence="5 10">Carbonic anhydrase</fullName>
        <ecNumber evidence="5 10">4.2.1.1</ecNumber>
    </recommendedName>
</protein>
<evidence type="ECO:0000256" key="12">
    <source>
        <dbReference type="SAM" id="Phobius"/>
    </source>
</evidence>
<dbReference type="InterPro" id="IPR001148">
    <property type="entry name" value="CA_dom"/>
</dbReference>
<evidence type="ECO:0000256" key="1">
    <source>
        <dbReference type="ARBA" id="ARBA00001947"/>
    </source>
</evidence>
<dbReference type="CDD" id="cd03124">
    <property type="entry name" value="alpha_CA_prokaryotic_like"/>
    <property type="match status" value="1"/>
</dbReference>
<comment type="catalytic activity">
    <reaction evidence="9 10">
        <text>hydrogencarbonate + H(+) = CO2 + H2O</text>
        <dbReference type="Rhea" id="RHEA:10748"/>
        <dbReference type="ChEBI" id="CHEBI:15377"/>
        <dbReference type="ChEBI" id="CHEBI:15378"/>
        <dbReference type="ChEBI" id="CHEBI:16526"/>
        <dbReference type="ChEBI" id="CHEBI:17544"/>
        <dbReference type="EC" id="4.2.1.1"/>
    </reaction>
</comment>
<dbReference type="PANTHER" id="PTHR18952:SF236">
    <property type="entry name" value="ALPHA CARBONIC ANHYDRASE 1, CHLOROPLASTIC"/>
    <property type="match status" value="1"/>
</dbReference>
<evidence type="ECO:0000256" key="6">
    <source>
        <dbReference type="ARBA" id="ARBA00022723"/>
    </source>
</evidence>
<comment type="caution">
    <text evidence="14">The sequence shown here is derived from an EMBL/GenBank/DDBJ whole genome shotgun (WGS) entry which is preliminary data.</text>
</comment>
<gene>
    <name evidence="14" type="ORF">Pyn_23508</name>
</gene>
<evidence type="ECO:0000256" key="4">
    <source>
        <dbReference type="ARBA" id="ARBA00006365"/>
    </source>
</evidence>
<comment type="similarity">
    <text evidence="10">Belongs to the alpha-carbonic anhydrase family.</text>
</comment>
<dbReference type="GO" id="GO:0004089">
    <property type="term" value="F:carbonate dehydratase activity"/>
    <property type="evidence" value="ECO:0007669"/>
    <property type="project" value="UniProtKB-UniRule"/>
</dbReference>
<dbReference type="PANTHER" id="PTHR18952">
    <property type="entry name" value="CARBONIC ANHYDRASE"/>
    <property type="match status" value="1"/>
</dbReference>
<dbReference type="EC" id="4.2.1.1" evidence="5 10"/>
<dbReference type="InterPro" id="IPR018338">
    <property type="entry name" value="Carbonic_anhydrase_a-class_CS"/>
</dbReference>
<dbReference type="STRING" id="2094558.A0A314ZLW4"/>
<dbReference type="InterPro" id="IPR036398">
    <property type="entry name" value="CA_dom_sf"/>
</dbReference>
<dbReference type="AlphaFoldDB" id="A0A314ZLW4"/>
<reference evidence="14 15" key="1">
    <citation type="submission" date="2018-02" db="EMBL/GenBank/DDBJ databases">
        <title>Draft genome of wild Prunus yedoensis var. nudiflora.</title>
        <authorList>
            <person name="Baek S."/>
            <person name="Kim J.-H."/>
            <person name="Choi K."/>
            <person name="Kim G.-B."/>
            <person name="Cho A."/>
            <person name="Jang H."/>
            <person name="Shin C.-H."/>
            <person name="Yu H.-J."/>
            <person name="Mun J.-H."/>
        </authorList>
    </citation>
    <scope>NUCLEOTIDE SEQUENCE [LARGE SCALE GENOMIC DNA]</scope>
    <source>
        <strain evidence="15">cv. Jeju island</strain>
        <tissue evidence="14">Leaf</tissue>
    </source>
</reference>
<comment type="function">
    <text evidence="2 10">Reversible hydration of carbon dioxide.</text>
</comment>
<dbReference type="InterPro" id="IPR023561">
    <property type="entry name" value="Carbonic_anhydrase_a-class"/>
</dbReference>
<dbReference type="InterPro" id="IPR041891">
    <property type="entry name" value="Alpha_CA_prokaryot-like"/>
</dbReference>
<dbReference type="SMART" id="SM01057">
    <property type="entry name" value="Carb_anhydrase"/>
    <property type="match status" value="1"/>
</dbReference>
<dbReference type="GO" id="GO:0008270">
    <property type="term" value="F:zinc ion binding"/>
    <property type="evidence" value="ECO:0007669"/>
    <property type="project" value="UniProtKB-UniRule"/>
</dbReference>
<dbReference type="Proteomes" id="UP000250321">
    <property type="component" value="Unassembled WGS sequence"/>
</dbReference>
<evidence type="ECO:0000256" key="8">
    <source>
        <dbReference type="ARBA" id="ARBA00023239"/>
    </source>
</evidence>
<evidence type="ECO:0000256" key="2">
    <source>
        <dbReference type="ARBA" id="ARBA00002904"/>
    </source>
</evidence>
<comment type="cofactor">
    <cofactor evidence="1 10">
        <name>Zn(2+)</name>
        <dbReference type="ChEBI" id="CHEBI:29105"/>
    </cofactor>
</comment>
<dbReference type="GO" id="GO:0009570">
    <property type="term" value="C:chloroplast stroma"/>
    <property type="evidence" value="ECO:0007669"/>
    <property type="project" value="UniProtKB-SubCell"/>
</dbReference>
<evidence type="ECO:0000256" key="3">
    <source>
        <dbReference type="ARBA" id="ARBA00004470"/>
    </source>
</evidence>
<sequence length="352" mass="39100">MVVVVLRPLSLCVWLYVLVAHKCDMEPLLNLSVVNHGRILCPLLLSISKLSVEKPSHCVFQRVSLKLAAKVCVCSRVDKAIAIMALRICFLFLVIALLLAISTSTCVQNVSFSYSGATGPEKWGSLSPNFSACSNGKIQSPVDIVKGILTTDKRLKPLTRVYGASNATLFNNGFNLGVQFEGHVGTLDVDGKNYDLKQMHWHSPSEHRLNGVQFPAELHLVHQASDQSVSVVSVLFQFGKDDILISKIKDKLTELAQETCKKEEDAHIPLGTVDINEFQKKSRKYFRYVGSLTVPPCTENVIWNILGKIRTISQDQLNALKAPLDSDCKNNSRPLQSPNGRKVELYDELRDQ</sequence>
<keyword evidence="7 10" id="KW-0862">Zinc</keyword>
<keyword evidence="6 10" id="KW-0479">Metal-binding</keyword>
<feature type="domain" description="Alpha-carbonic anhydrase" evidence="13">
    <location>
        <begin position="110"/>
        <end position="347"/>
    </location>
</feature>
<evidence type="ECO:0000256" key="10">
    <source>
        <dbReference type="RuleBase" id="RU367011"/>
    </source>
</evidence>
<comment type="similarity">
    <text evidence="4">Belongs to the alpha-class carbonic anhydrase family.</text>
</comment>
<evidence type="ECO:0000256" key="11">
    <source>
        <dbReference type="SAM" id="MobiDB-lite"/>
    </source>
</evidence>
<dbReference type="Pfam" id="PF00194">
    <property type="entry name" value="Carb_anhydrase"/>
    <property type="match status" value="1"/>
</dbReference>
<proteinExistence type="inferred from homology"/>
<dbReference type="PROSITE" id="PS00162">
    <property type="entry name" value="ALPHA_CA_1"/>
    <property type="match status" value="1"/>
</dbReference>
<keyword evidence="15" id="KW-1185">Reference proteome</keyword>
<dbReference type="Gene3D" id="3.10.200.10">
    <property type="entry name" value="Alpha carbonic anhydrase"/>
    <property type="match status" value="1"/>
</dbReference>
<keyword evidence="12" id="KW-0472">Membrane</keyword>
<keyword evidence="8 10" id="KW-0456">Lyase</keyword>
<evidence type="ECO:0000256" key="9">
    <source>
        <dbReference type="ARBA" id="ARBA00048348"/>
    </source>
</evidence>
<dbReference type="OrthoDB" id="429145at2759"/>
<comment type="subcellular location">
    <subcellularLocation>
        <location evidence="3">Plastid</location>
        <location evidence="3">Chloroplast stroma</location>
    </subcellularLocation>
</comment>
<evidence type="ECO:0000256" key="5">
    <source>
        <dbReference type="ARBA" id="ARBA00012925"/>
    </source>
</evidence>
<dbReference type="EMBL" id="PJQY01000110">
    <property type="protein sequence ID" value="PQQ18414.1"/>
    <property type="molecule type" value="Genomic_DNA"/>
</dbReference>
<keyword evidence="10" id="KW-0732">Signal</keyword>
<feature type="chain" id="PRO_5025073327" description="Carbonic anhydrase" evidence="10">
    <location>
        <begin position="21"/>
        <end position="352"/>
    </location>
</feature>
<dbReference type="SUPFAM" id="SSF51069">
    <property type="entry name" value="Carbonic anhydrase"/>
    <property type="match status" value="1"/>
</dbReference>
<feature type="transmembrane region" description="Helical" evidence="12">
    <location>
        <begin position="80"/>
        <end position="101"/>
    </location>
</feature>
<dbReference type="PROSITE" id="PS51144">
    <property type="entry name" value="ALPHA_CA_2"/>
    <property type="match status" value="1"/>
</dbReference>
<accession>A0A314ZLW4</accession>
<feature type="region of interest" description="Disordered" evidence="11">
    <location>
        <begin position="323"/>
        <end position="352"/>
    </location>
</feature>
<evidence type="ECO:0000256" key="7">
    <source>
        <dbReference type="ARBA" id="ARBA00022833"/>
    </source>
</evidence>
<keyword evidence="12" id="KW-0812">Transmembrane</keyword>
<dbReference type="GO" id="GO:0006730">
    <property type="term" value="P:one-carbon metabolic process"/>
    <property type="evidence" value="ECO:0007669"/>
    <property type="project" value="TreeGrafter"/>
</dbReference>
<feature type="signal peptide" evidence="10">
    <location>
        <begin position="1"/>
        <end position="20"/>
    </location>
</feature>
<evidence type="ECO:0000313" key="14">
    <source>
        <dbReference type="EMBL" id="PQQ18414.1"/>
    </source>
</evidence>
<evidence type="ECO:0000259" key="13">
    <source>
        <dbReference type="PROSITE" id="PS51144"/>
    </source>
</evidence>
<organism evidence="14 15">
    <name type="scientific">Prunus yedoensis var. nudiflora</name>
    <dbReference type="NCBI Taxonomy" id="2094558"/>
    <lineage>
        <taxon>Eukaryota</taxon>
        <taxon>Viridiplantae</taxon>
        <taxon>Streptophyta</taxon>
        <taxon>Embryophyta</taxon>
        <taxon>Tracheophyta</taxon>
        <taxon>Spermatophyta</taxon>
        <taxon>Magnoliopsida</taxon>
        <taxon>eudicotyledons</taxon>
        <taxon>Gunneridae</taxon>
        <taxon>Pentapetalae</taxon>
        <taxon>rosids</taxon>
        <taxon>fabids</taxon>
        <taxon>Rosales</taxon>
        <taxon>Rosaceae</taxon>
        <taxon>Amygdaloideae</taxon>
        <taxon>Amygdaleae</taxon>
        <taxon>Prunus</taxon>
    </lineage>
</organism>
<keyword evidence="12" id="KW-1133">Transmembrane helix</keyword>